<accession>A0A3D3YPY4</accession>
<dbReference type="RefSeq" id="WP_019129760.1">
    <property type="nucleotide sequence ID" value="NZ_AP019735.1"/>
</dbReference>
<dbReference type="Gene3D" id="3.40.30.10">
    <property type="entry name" value="Glutaredoxin"/>
    <property type="match status" value="1"/>
</dbReference>
<dbReference type="AlphaFoldDB" id="A0A3D3YPY4"/>
<gene>
    <name evidence="1" type="ORF">A5CBH24_21410</name>
</gene>
<organism evidence="1 2">
    <name type="scientific">Alistipes communis</name>
    <dbReference type="NCBI Taxonomy" id="2585118"/>
    <lineage>
        <taxon>Bacteria</taxon>
        <taxon>Pseudomonadati</taxon>
        <taxon>Bacteroidota</taxon>
        <taxon>Bacteroidia</taxon>
        <taxon>Bacteroidales</taxon>
        <taxon>Rikenellaceae</taxon>
        <taxon>Alistipes</taxon>
    </lineage>
</organism>
<keyword evidence="2" id="KW-1185">Reference proteome</keyword>
<dbReference type="EMBL" id="AP019735">
    <property type="protein sequence ID" value="BBL04828.1"/>
    <property type="molecule type" value="Genomic_DNA"/>
</dbReference>
<dbReference type="STRING" id="1118061.GCA_000311925_00545"/>
<sequence>MKRIFLALFLLSWTLGAASQNVALGEKTPDLKVKSWLDDRMPVPGRTFLLVFFHSTSRPAVESLAHLQELGRKFGDRVNVVVVVRESPEAVGGIVRPYAEGNLTVAFDDSGRSFAAYDVQYLPFGVLVSAKGRALWMGNPRQLTEAILDSNL</sequence>
<accession>A0A4Y1XLZ1</accession>
<dbReference type="SUPFAM" id="SSF52833">
    <property type="entry name" value="Thioredoxin-like"/>
    <property type="match status" value="1"/>
</dbReference>
<reference evidence="2" key="1">
    <citation type="submission" date="2019-06" db="EMBL/GenBank/DDBJ databases">
        <title>Alistipes onderdonkii subsp. vulgaris subsp. nov., Alistipes dispar sp. nov. and Alistipes communis sp. nov., isolated from human faeces, and creation of Alistipes onderdonkii subsp. onderdonkii subsp. nov.</title>
        <authorList>
            <person name="Sakamoto M."/>
            <person name="Ikeyama N."/>
            <person name="Ogata Y."/>
            <person name="Suda W."/>
            <person name="Iino T."/>
            <person name="Hattori M."/>
            <person name="Ohkuma M."/>
        </authorList>
    </citation>
    <scope>NUCLEOTIDE SEQUENCE [LARGE SCALE GENOMIC DNA]</scope>
    <source>
        <strain evidence="2">5CBH24</strain>
    </source>
</reference>
<accession>A0A4Y1WXJ3</accession>
<dbReference type="KEGG" id="acou:A5CBH24_21410"/>
<dbReference type="Proteomes" id="UP000318946">
    <property type="component" value="Chromosome"/>
</dbReference>
<evidence type="ECO:0000313" key="2">
    <source>
        <dbReference type="Proteomes" id="UP000318946"/>
    </source>
</evidence>
<proteinExistence type="predicted"/>
<name>A0A3D3YPY4_9BACT</name>
<protein>
    <submittedName>
        <fullName evidence="1">Uncharacterized protein</fullName>
    </submittedName>
</protein>
<evidence type="ECO:0000313" key="1">
    <source>
        <dbReference type="EMBL" id="BBL04828.1"/>
    </source>
</evidence>
<dbReference type="InterPro" id="IPR036249">
    <property type="entry name" value="Thioredoxin-like_sf"/>
</dbReference>
<dbReference type="OrthoDB" id="1001439at2"/>
<dbReference type="GeneID" id="78342861"/>